<comment type="caution">
    <text evidence="1">The sequence shown here is derived from an EMBL/GenBank/DDBJ whole genome shotgun (WGS) entry which is preliminary data.</text>
</comment>
<reference evidence="1 2" key="1">
    <citation type="submission" date="2024-05" db="EMBL/GenBank/DDBJ databases">
        <authorList>
            <person name="Wallberg A."/>
        </authorList>
    </citation>
    <scope>NUCLEOTIDE SEQUENCE [LARGE SCALE GENOMIC DNA]</scope>
</reference>
<keyword evidence="2" id="KW-1185">Reference proteome</keyword>
<dbReference type="AlphaFoldDB" id="A0AAV2QIM0"/>
<organism evidence="1 2">
    <name type="scientific">Meganyctiphanes norvegica</name>
    <name type="common">Northern krill</name>
    <name type="synonym">Thysanopoda norvegica</name>
    <dbReference type="NCBI Taxonomy" id="48144"/>
    <lineage>
        <taxon>Eukaryota</taxon>
        <taxon>Metazoa</taxon>
        <taxon>Ecdysozoa</taxon>
        <taxon>Arthropoda</taxon>
        <taxon>Crustacea</taxon>
        <taxon>Multicrustacea</taxon>
        <taxon>Malacostraca</taxon>
        <taxon>Eumalacostraca</taxon>
        <taxon>Eucarida</taxon>
        <taxon>Euphausiacea</taxon>
        <taxon>Euphausiidae</taxon>
        <taxon>Meganyctiphanes</taxon>
    </lineage>
</organism>
<protein>
    <submittedName>
        <fullName evidence="1">Uncharacterized protein</fullName>
    </submittedName>
</protein>
<evidence type="ECO:0000313" key="1">
    <source>
        <dbReference type="EMBL" id="CAL4082321.1"/>
    </source>
</evidence>
<sequence length="105" mass="12326">MHISLGFKLYIYPLLNSLGTNTATSYCELPLAGIYRNKTKRPDRYFYHVNHCRVQGGGGVHALPQLKILHVEREIRKRGKEEKRKEIKKNIGKYIIFYIPFSLYI</sequence>
<dbReference type="EMBL" id="CAXKWB010006304">
    <property type="protein sequence ID" value="CAL4082321.1"/>
    <property type="molecule type" value="Genomic_DNA"/>
</dbReference>
<proteinExistence type="predicted"/>
<dbReference type="Proteomes" id="UP001497623">
    <property type="component" value="Unassembled WGS sequence"/>
</dbReference>
<evidence type="ECO:0000313" key="2">
    <source>
        <dbReference type="Proteomes" id="UP001497623"/>
    </source>
</evidence>
<name>A0AAV2QIM0_MEGNR</name>
<gene>
    <name evidence="1" type="ORF">MNOR_LOCUS11833</name>
</gene>
<accession>A0AAV2QIM0</accession>